<dbReference type="Proteomes" id="UP000436047">
    <property type="component" value="Unassembled WGS sequence"/>
</dbReference>
<dbReference type="CDD" id="cd01427">
    <property type="entry name" value="HAD_like"/>
    <property type="match status" value="1"/>
</dbReference>
<keyword evidence="1" id="KW-0378">Hydrolase</keyword>
<dbReference type="Gene3D" id="3.40.50.1000">
    <property type="entry name" value="HAD superfamily/HAD-like"/>
    <property type="match status" value="1"/>
</dbReference>
<sequence>MKYKAIFFDWDGTAVLSRTAPTEVVRECMIPLLREGKKLIIVSGTTYENIAEGKLHELLPKDCLNNLYLGLGRGAYNYGFKDGQPVILQENMPNLEELMKIHRASYRLHEELLVKYDICTDIVFNRPNYCKVDLMAAHVRGGKLFLQQEEIDQVKEILTEGGLTGGLLEVLALSEKLGEEEGIKLKATTDAKYVEVGISTKSDNVNYFMDHVLTDFGISAEDCCFWGDEYCYLTEGVPGSDAYMITDMTREGDFFDVSKENRTLPAEVKWLGGGIETFHEFLRKA</sequence>
<name>A0A6N7WCC7_9FIRM</name>
<evidence type="ECO:0000313" key="1">
    <source>
        <dbReference type="EMBL" id="MSS87100.1"/>
    </source>
</evidence>
<comment type="caution">
    <text evidence="1">The sequence shown here is derived from an EMBL/GenBank/DDBJ whole genome shotgun (WGS) entry which is preliminary data.</text>
</comment>
<dbReference type="InterPro" id="IPR023214">
    <property type="entry name" value="HAD_sf"/>
</dbReference>
<dbReference type="GO" id="GO:0016787">
    <property type="term" value="F:hydrolase activity"/>
    <property type="evidence" value="ECO:0007669"/>
    <property type="project" value="UniProtKB-KW"/>
</dbReference>
<evidence type="ECO:0000313" key="2">
    <source>
        <dbReference type="Proteomes" id="UP000436047"/>
    </source>
</evidence>
<protein>
    <submittedName>
        <fullName evidence="1">HAD family hydrolase</fullName>
    </submittedName>
</protein>
<accession>A0A6N7WCC7</accession>
<proteinExistence type="predicted"/>
<dbReference type="GeneID" id="86051792"/>
<dbReference type="RefSeq" id="WP_154463168.1">
    <property type="nucleotide sequence ID" value="NZ_JAXDZL010000194.1"/>
</dbReference>
<keyword evidence="2" id="KW-1185">Reference proteome</keyword>
<dbReference type="InterPro" id="IPR036412">
    <property type="entry name" value="HAD-like_sf"/>
</dbReference>
<dbReference type="AlphaFoldDB" id="A0A6N7WCC7"/>
<organism evidence="1 2">
    <name type="scientific">Eisenbergiella porci</name>
    <dbReference type="NCBI Taxonomy" id="2652274"/>
    <lineage>
        <taxon>Bacteria</taxon>
        <taxon>Bacillati</taxon>
        <taxon>Bacillota</taxon>
        <taxon>Clostridia</taxon>
        <taxon>Lachnospirales</taxon>
        <taxon>Lachnospiraceae</taxon>
        <taxon>Eisenbergiella</taxon>
    </lineage>
</organism>
<reference evidence="1 2" key="1">
    <citation type="submission" date="2019-08" db="EMBL/GenBank/DDBJ databases">
        <title>In-depth cultivation of the pig gut microbiome towards novel bacterial diversity and tailored functional studies.</title>
        <authorList>
            <person name="Wylensek D."/>
            <person name="Hitch T.C.A."/>
            <person name="Clavel T."/>
        </authorList>
    </citation>
    <scope>NUCLEOTIDE SEQUENCE [LARGE SCALE GENOMIC DNA]</scope>
    <source>
        <strain evidence="1 2">WCA-389-WT-23B</strain>
    </source>
</reference>
<dbReference type="SUPFAM" id="SSF56784">
    <property type="entry name" value="HAD-like"/>
    <property type="match status" value="1"/>
</dbReference>
<dbReference type="EMBL" id="VUMI01000002">
    <property type="protein sequence ID" value="MSS87100.1"/>
    <property type="molecule type" value="Genomic_DNA"/>
</dbReference>
<gene>
    <name evidence="1" type="ORF">FYJ45_01655</name>
</gene>